<dbReference type="Pfam" id="PF17989">
    <property type="entry name" value="ALP_N"/>
    <property type="match status" value="1"/>
</dbReference>
<dbReference type="SUPFAM" id="SSF53067">
    <property type="entry name" value="Actin-like ATPase domain"/>
    <property type="match status" value="2"/>
</dbReference>
<dbReference type="EMBL" id="NOIH01000046">
    <property type="protein sequence ID" value="OYD52358.1"/>
    <property type="molecule type" value="Genomic_DNA"/>
</dbReference>
<dbReference type="RefSeq" id="WP_094269821.1">
    <property type="nucleotide sequence ID" value="NZ_NOIH01000046.1"/>
</dbReference>
<reference evidence="3 4" key="1">
    <citation type="submission" date="2017-07" db="EMBL/GenBank/DDBJ databases">
        <title>Thauera sp. KNDSS-Mac4 genome sequence and assembly.</title>
        <authorList>
            <person name="Mayilraj S."/>
        </authorList>
    </citation>
    <scope>NUCLEOTIDE SEQUENCE [LARGE SCALE GENOMIC DNA]</scope>
    <source>
        <strain evidence="3 4">KNDSS-Mac4</strain>
    </source>
</reference>
<name>A0A235ETI5_9RHOO</name>
<evidence type="ECO:0000313" key="4">
    <source>
        <dbReference type="Proteomes" id="UP000215181"/>
    </source>
</evidence>
<dbReference type="Gene3D" id="3.30.420.40">
    <property type="match status" value="2"/>
</dbReference>
<evidence type="ECO:0000259" key="2">
    <source>
        <dbReference type="Pfam" id="PF21522"/>
    </source>
</evidence>
<keyword evidence="4" id="KW-1185">Reference proteome</keyword>
<proteinExistence type="predicted"/>
<comment type="caution">
    <text evidence="3">The sequence shown here is derived from an EMBL/GenBank/DDBJ whole genome shotgun (WGS) entry which is preliminary data.</text>
</comment>
<evidence type="ECO:0000259" key="1">
    <source>
        <dbReference type="Pfam" id="PF17989"/>
    </source>
</evidence>
<dbReference type="AlphaFoldDB" id="A0A235ETI5"/>
<accession>A0A235ETI5</accession>
<dbReference type="OrthoDB" id="143284at2"/>
<feature type="domain" description="Actin homologue MreB-like C-terminal" evidence="2">
    <location>
        <begin position="184"/>
        <end position="305"/>
    </location>
</feature>
<dbReference type="InterPro" id="IPR049067">
    <property type="entry name" value="MreB-like_C"/>
</dbReference>
<organism evidence="3 4">
    <name type="scientific">Thauera propionica</name>
    <dbReference type="NCBI Taxonomy" id="2019431"/>
    <lineage>
        <taxon>Bacteria</taxon>
        <taxon>Pseudomonadati</taxon>
        <taxon>Pseudomonadota</taxon>
        <taxon>Betaproteobacteria</taxon>
        <taxon>Rhodocyclales</taxon>
        <taxon>Zoogloeaceae</taxon>
        <taxon>Thauera</taxon>
    </lineage>
</organism>
<evidence type="ECO:0000313" key="3">
    <source>
        <dbReference type="EMBL" id="OYD52358.1"/>
    </source>
</evidence>
<dbReference type="InterPro" id="IPR022389">
    <property type="entry name" value="PRTRC_protein-D"/>
</dbReference>
<dbReference type="InterPro" id="IPR040607">
    <property type="entry name" value="ALP_N"/>
</dbReference>
<dbReference type="Proteomes" id="UP000215181">
    <property type="component" value="Unassembled WGS sequence"/>
</dbReference>
<dbReference type="CDD" id="cd24025">
    <property type="entry name" value="ASKHA_NBD_ParM_pCBH-like"/>
    <property type="match status" value="1"/>
</dbReference>
<dbReference type="InterPro" id="IPR043129">
    <property type="entry name" value="ATPase_NBD"/>
</dbReference>
<protein>
    <submittedName>
        <fullName evidence="3">Uncharacterized protein</fullName>
    </submittedName>
</protein>
<sequence length="347" mass="37939">MTQTIVRAIDVGYGNTKFVQFHAKGSEIACSLFPSIAPQASSGADLTGGVFQRRNTITVEVNGVRYEVGRDARLAQDPSYGRTLDADFSMTDAYMALVRGAIAYMGVPHLDHLILGLPVNTYAQHQDALIKRMTGVHRIPDQSGNQIDVEVRSVTVTPQPIGAFFDYTIRNNVYGRMRNQTNLLIDPGYYTLDWVVAHGVKMINARSGAHSGGMSSILATIGESVSKELGHQISDFSTIDDAIRTGTQPRFFGKQRDISSHIRLGKEKARQFVSVLANRVGNGGVDIDNIIIAGGGAEFFRELIQEKFPNHELVITEDPVFANVRGFQLAGEQQVRSQGFNAARVPA</sequence>
<dbReference type="NCBIfam" id="TIGR03739">
    <property type="entry name" value="PRTRC_D"/>
    <property type="match status" value="1"/>
</dbReference>
<feature type="domain" description="Actin-like protein N-terminal" evidence="1">
    <location>
        <begin position="8"/>
        <end position="162"/>
    </location>
</feature>
<dbReference type="Pfam" id="PF21522">
    <property type="entry name" value="MreB-like_C"/>
    <property type="match status" value="1"/>
</dbReference>
<gene>
    <name evidence="3" type="ORF">CGK74_18450</name>
</gene>